<dbReference type="HAMAP" id="MF_01477">
    <property type="entry name" value="Iojap_RsfS"/>
    <property type="match status" value="1"/>
</dbReference>
<comment type="subunit">
    <text evidence="2">Interacts with ribosomal protein uL14 (rplN).</text>
</comment>
<keyword evidence="2" id="KW-0678">Repressor</keyword>
<comment type="function">
    <text evidence="2">Functions as a ribosomal silencing factor. Interacts with ribosomal protein uL14 (rplN), blocking formation of intersubunit bridge B8. Prevents association of the 30S and 50S ribosomal subunits and the formation of functional ribosomes, thus repressing translation.</text>
</comment>
<dbReference type="Pfam" id="PF02410">
    <property type="entry name" value="RsfS"/>
    <property type="match status" value="1"/>
</dbReference>
<dbReference type="SUPFAM" id="SSF81301">
    <property type="entry name" value="Nucleotidyltransferase"/>
    <property type="match status" value="1"/>
</dbReference>
<dbReference type="PANTHER" id="PTHR21043">
    <property type="entry name" value="IOJAP SUPERFAMILY ORTHOLOG"/>
    <property type="match status" value="1"/>
</dbReference>
<keyword evidence="4" id="KW-1185">Reference proteome</keyword>
<comment type="similarity">
    <text evidence="1 2">Belongs to the Iojap/RsfS family.</text>
</comment>
<comment type="subcellular location">
    <subcellularLocation>
        <location evidence="2">Cytoplasm</location>
    </subcellularLocation>
</comment>
<evidence type="ECO:0000256" key="1">
    <source>
        <dbReference type="ARBA" id="ARBA00010574"/>
    </source>
</evidence>
<evidence type="ECO:0000256" key="2">
    <source>
        <dbReference type="HAMAP-Rule" id="MF_01477"/>
    </source>
</evidence>
<dbReference type="InterPro" id="IPR043519">
    <property type="entry name" value="NT_sf"/>
</dbReference>
<dbReference type="PANTHER" id="PTHR21043:SF0">
    <property type="entry name" value="MITOCHONDRIAL ASSEMBLY OF RIBOSOMAL LARGE SUBUNIT PROTEIN 1"/>
    <property type="match status" value="1"/>
</dbReference>
<evidence type="ECO:0000313" key="3">
    <source>
        <dbReference type="EMBL" id="MDQ2069962.1"/>
    </source>
</evidence>
<proteinExistence type="inferred from homology"/>
<keyword evidence="2" id="KW-0963">Cytoplasm</keyword>
<reference evidence="3 4" key="1">
    <citation type="submission" date="2023-08" db="EMBL/GenBank/DDBJ databases">
        <title>Whole-genome sequencing of halo(alkali)philic microorganisms from hypersaline lakes.</title>
        <authorList>
            <person name="Sorokin D.Y."/>
            <person name="Abbas B."/>
            <person name="Merkel A.Y."/>
        </authorList>
    </citation>
    <scope>NUCLEOTIDE SEQUENCE [LARGE SCALE GENOMIC DNA]</scope>
    <source>
        <strain evidence="3 4">AB-CW4</strain>
    </source>
</reference>
<gene>
    <name evidence="2 3" type="primary">rsfS</name>
    <name evidence="3" type="ORF">RBH19_08755</name>
</gene>
<dbReference type="RefSeq" id="WP_306728462.1">
    <property type="nucleotide sequence ID" value="NZ_JAVDDT010000005.1"/>
</dbReference>
<dbReference type="InterPro" id="IPR004394">
    <property type="entry name" value="Iojap/RsfS/C7orf30"/>
</dbReference>
<evidence type="ECO:0000313" key="4">
    <source>
        <dbReference type="Proteomes" id="UP001239019"/>
    </source>
</evidence>
<dbReference type="NCBIfam" id="TIGR00090">
    <property type="entry name" value="rsfS_iojap_ybeB"/>
    <property type="match status" value="1"/>
</dbReference>
<comment type="caution">
    <text evidence="3">The sequence shown here is derived from an EMBL/GenBank/DDBJ whole genome shotgun (WGS) entry which is preliminary data.</text>
</comment>
<dbReference type="Proteomes" id="UP001239019">
    <property type="component" value="Unassembled WGS sequence"/>
</dbReference>
<accession>A0ABU0W7P3</accession>
<protein>
    <recommendedName>
        <fullName evidence="2">Ribosomal silencing factor RsfS</fullName>
    </recommendedName>
</protein>
<name>A0ABU0W7P3_9GAMM</name>
<sequence length="139" mass="15158">MTDEAKTVLSGAALNEWLVDVLDDMKARDITVLDVREVTPIVDTMIIASGTSSRHVASVAQHLLRSVKKAGMQAGIEGEKDSDWVLVDLGEAVVHVMHPETRAFYNLEKLWSLDDRDEGNREARARVAGGGRPPSLSGH</sequence>
<dbReference type="EMBL" id="JAVDDT010000005">
    <property type="protein sequence ID" value="MDQ2069962.1"/>
    <property type="molecule type" value="Genomic_DNA"/>
</dbReference>
<keyword evidence="2" id="KW-0810">Translation regulation</keyword>
<dbReference type="Gene3D" id="3.30.460.10">
    <property type="entry name" value="Beta Polymerase, domain 2"/>
    <property type="match status" value="1"/>
</dbReference>
<organism evidence="3 4">
    <name type="scientific">Natronospira bacteriovora</name>
    <dbReference type="NCBI Taxonomy" id="3069753"/>
    <lineage>
        <taxon>Bacteria</taxon>
        <taxon>Pseudomonadati</taxon>
        <taxon>Pseudomonadota</taxon>
        <taxon>Gammaproteobacteria</taxon>
        <taxon>Natronospirales</taxon>
        <taxon>Natronospiraceae</taxon>
        <taxon>Natronospira</taxon>
    </lineage>
</organism>